<dbReference type="EMBL" id="QXED01000017">
    <property type="protein sequence ID" value="RIV17583.1"/>
    <property type="molecule type" value="Genomic_DNA"/>
</dbReference>
<evidence type="ECO:0000313" key="2">
    <source>
        <dbReference type="EMBL" id="RIV17583.1"/>
    </source>
</evidence>
<comment type="caution">
    <text evidence="2">The sequence shown here is derived from an EMBL/GenBank/DDBJ whole genome shotgun (WGS) entry which is preliminary data.</text>
</comment>
<reference evidence="2 3" key="1">
    <citation type="submission" date="2018-08" db="EMBL/GenBank/DDBJ databases">
        <title>Fibrisoma montanum sp. nov., isolated from Danxia mountain soil.</title>
        <authorList>
            <person name="Huang Y."/>
        </authorList>
    </citation>
    <scope>NUCLEOTIDE SEQUENCE [LARGE SCALE GENOMIC DNA]</scope>
    <source>
        <strain evidence="2 3">HYT19</strain>
    </source>
</reference>
<evidence type="ECO:0000313" key="3">
    <source>
        <dbReference type="Proteomes" id="UP000283523"/>
    </source>
</evidence>
<gene>
    <name evidence="2" type="ORF">DYU11_31565</name>
</gene>
<evidence type="ECO:0000259" key="1">
    <source>
        <dbReference type="Pfam" id="PF10091"/>
    </source>
</evidence>
<dbReference type="AlphaFoldDB" id="A0A418LWH5"/>
<dbReference type="OrthoDB" id="5937621at2"/>
<dbReference type="RefSeq" id="WP_119671750.1">
    <property type="nucleotide sequence ID" value="NZ_QXED01000017.1"/>
</dbReference>
<accession>A0A418LWH5</accession>
<dbReference type="Pfam" id="PF10091">
    <property type="entry name" value="Glycoamylase"/>
    <property type="match status" value="1"/>
</dbReference>
<dbReference type="Proteomes" id="UP000283523">
    <property type="component" value="Unassembled WGS sequence"/>
</dbReference>
<name>A0A418LWH5_9BACT</name>
<keyword evidence="3" id="KW-1185">Reference proteome</keyword>
<sequence length="530" mass="60493">MTKRSILFILVNTSLLLAFCRPEPQSLSVETPPKLSDRQLFDKVQEAAFRYFWDFGHPVSGLVPERTKTPEVVTSGGSGFGISAIVVATERGWIKRDEAVARLLTMAKFLEKADRFHGAWSHWLDGKTGKAIPFSQKDNGGDLVETSYLVNGLLIAQQYFTQNNPAETELRDRIQKLWETVEWDWYVHDGLLHWHWSPNYEWAMNMPIRGYNECLITYVLAVASPTHGINPDVYQKTWKNSPNYLNGKAYLGYTLPLGFPYGGPLFFTHYSYLGLDPRQVQDNVTNYWNLNVKHTLINRAYCVYEAPKDHQYSAENWGLTASDDFNFYGAHQPTEDNSTISPTAALSAFPYTPYYSMQAMRFFYNELGDRLWKEYGFTDAFSLKKNWFSPQYLAIDQGPIVIMMENYRTGLCWDLFMKLPVVKTALSKMRLDQVNYPTGFHLAIPNVKTGQYDVLKHPHLDQYPIHVYLNQAGPVNLDLLKPDGTVAKRIVSGKSMPAGAQRLTFDAPAGQYQLRLKAPDQTTTLAVTLH</sequence>
<dbReference type="Gene3D" id="1.50.10.140">
    <property type="match status" value="1"/>
</dbReference>
<dbReference type="InterPro" id="IPR019282">
    <property type="entry name" value="Glycoamylase-like_cons_dom"/>
</dbReference>
<organism evidence="2 3">
    <name type="scientific">Fibrisoma montanum</name>
    <dbReference type="NCBI Taxonomy" id="2305895"/>
    <lineage>
        <taxon>Bacteria</taxon>
        <taxon>Pseudomonadati</taxon>
        <taxon>Bacteroidota</taxon>
        <taxon>Cytophagia</taxon>
        <taxon>Cytophagales</taxon>
        <taxon>Spirosomataceae</taxon>
        <taxon>Fibrisoma</taxon>
    </lineage>
</organism>
<feature type="domain" description="Glycoamylase-like" evidence="1">
    <location>
        <begin position="206"/>
        <end position="419"/>
    </location>
</feature>
<protein>
    <submittedName>
        <fullName evidence="2">Beta-glucosidase</fullName>
    </submittedName>
</protein>
<proteinExistence type="predicted"/>